<reference evidence="2 3" key="1">
    <citation type="submission" date="2024-01" db="EMBL/GenBank/DDBJ databases">
        <title>The complete chloroplast genome sequence of Lithospermum erythrorhizon: insights into the phylogenetic relationship among Boraginaceae species and the maternal lineages of purple gromwells.</title>
        <authorList>
            <person name="Okada T."/>
            <person name="Watanabe K."/>
        </authorList>
    </citation>
    <scope>NUCLEOTIDE SEQUENCE [LARGE SCALE GENOMIC DNA]</scope>
</reference>
<accession>A0AAV3NV50</accession>
<sequence length="255" mass="29170">MDKEERNALRRDRYKANRDEINKRRRKVNSEKRRHLEFANESSSANTVEVHPMLDKLPNCDQNISSINDIPSTTNQHVFHASVLTSSNLCSVVANDAAIEHRLTDWHIERTFETVNNNSCDPRTLILPKVSPCKYCGAYKFYRDTDRMCCAGGQIVLAESILPEYLVQLITGTDERLTALPRLDPSIVEKLVEVFDPNPYSEFLKHASSLDTIDQYHIVLRSDLGIDQRRYNKPTSTEVAGIWIEDESCEANSEL</sequence>
<evidence type="ECO:0000313" key="3">
    <source>
        <dbReference type="Proteomes" id="UP001454036"/>
    </source>
</evidence>
<keyword evidence="3" id="KW-1185">Reference proteome</keyword>
<dbReference type="EMBL" id="BAABME010000444">
    <property type="protein sequence ID" value="GAA0142813.1"/>
    <property type="molecule type" value="Genomic_DNA"/>
</dbReference>
<evidence type="ECO:0008006" key="4">
    <source>
        <dbReference type="Google" id="ProtNLM"/>
    </source>
</evidence>
<evidence type="ECO:0000313" key="2">
    <source>
        <dbReference type="EMBL" id="GAA0142813.1"/>
    </source>
</evidence>
<proteinExistence type="predicted"/>
<comment type="caution">
    <text evidence="2">The sequence shown here is derived from an EMBL/GenBank/DDBJ whole genome shotgun (WGS) entry which is preliminary data.</text>
</comment>
<name>A0AAV3NV50_LITER</name>
<dbReference type="Proteomes" id="UP001454036">
    <property type="component" value="Unassembled WGS sequence"/>
</dbReference>
<evidence type="ECO:0000256" key="1">
    <source>
        <dbReference type="SAM" id="MobiDB-lite"/>
    </source>
</evidence>
<feature type="region of interest" description="Disordered" evidence="1">
    <location>
        <begin position="1"/>
        <end position="32"/>
    </location>
</feature>
<gene>
    <name evidence="2" type="ORF">LIER_03629</name>
</gene>
<organism evidence="2 3">
    <name type="scientific">Lithospermum erythrorhizon</name>
    <name type="common">Purple gromwell</name>
    <name type="synonym">Lithospermum officinale var. erythrorhizon</name>
    <dbReference type="NCBI Taxonomy" id="34254"/>
    <lineage>
        <taxon>Eukaryota</taxon>
        <taxon>Viridiplantae</taxon>
        <taxon>Streptophyta</taxon>
        <taxon>Embryophyta</taxon>
        <taxon>Tracheophyta</taxon>
        <taxon>Spermatophyta</taxon>
        <taxon>Magnoliopsida</taxon>
        <taxon>eudicotyledons</taxon>
        <taxon>Gunneridae</taxon>
        <taxon>Pentapetalae</taxon>
        <taxon>asterids</taxon>
        <taxon>lamiids</taxon>
        <taxon>Boraginales</taxon>
        <taxon>Boraginaceae</taxon>
        <taxon>Boraginoideae</taxon>
        <taxon>Lithospermeae</taxon>
        <taxon>Lithospermum</taxon>
    </lineage>
</organism>
<dbReference type="AlphaFoldDB" id="A0AAV3NV50"/>
<protein>
    <recommendedName>
        <fullName evidence="4">BZIP domain-containing protein</fullName>
    </recommendedName>
</protein>